<keyword evidence="2" id="KW-1185">Reference proteome</keyword>
<dbReference type="RefSeq" id="WP_237240971.1">
    <property type="nucleotide sequence ID" value="NZ_JAKKDU010000026.1"/>
</dbReference>
<evidence type="ECO:0000313" key="1">
    <source>
        <dbReference type="EMBL" id="MCF7569644.1"/>
    </source>
</evidence>
<sequence length="212" mass="24481">MGDKNLTNSFENEIFNTTSELSQDYAELALDSLTSESLLSEIPIVKSLVSFYKITSSIVDRHNVKKILVFLEEFHSKNIDENKLKEFKGKFKENPKHRNQVLETILLLNEKFIDTEKSKILANLFSAHVEDNLTWEEFIKMSFILTNLNPAGYKFLEKYVDKESSIRTKLHESIEGEALLMACGIGTMFDLQFKPTRTAIKLYEYGLKPLKK</sequence>
<gene>
    <name evidence="1" type="ORF">L3X37_14955</name>
</gene>
<evidence type="ECO:0000313" key="2">
    <source>
        <dbReference type="Proteomes" id="UP001199795"/>
    </source>
</evidence>
<accession>A0AAE3ESS5</accession>
<dbReference type="AlphaFoldDB" id="A0AAE3ESS5"/>
<dbReference type="Proteomes" id="UP001199795">
    <property type="component" value="Unassembled WGS sequence"/>
</dbReference>
<name>A0AAE3ESS5_9FLAO</name>
<reference evidence="1" key="1">
    <citation type="submission" date="2022-01" db="EMBL/GenBank/DDBJ databases">
        <title>Draft genome sequence of Sabulilitoribacter arenilitoris KCTC 52401.</title>
        <authorList>
            <person name="Oh J.-S."/>
        </authorList>
    </citation>
    <scope>NUCLEOTIDE SEQUENCE</scope>
    <source>
        <strain evidence="1">HMF6543</strain>
    </source>
</reference>
<proteinExistence type="predicted"/>
<dbReference type="EMBL" id="JAKKDU010000026">
    <property type="protein sequence ID" value="MCF7569644.1"/>
    <property type="molecule type" value="Genomic_DNA"/>
</dbReference>
<protein>
    <submittedName>
        <fullName evidence="1">Uncharacterized protein</fullName>
    </submittedName>
</protein>
<comment type="caution">
    <text evidence="1">The sequence shown here is derived from an EMBL/GenBank/DDBJ whole genome shotgun (WGS) entry which is preliminary data.</text>
</comment>
<organism evidence="1 2">
    <name type="scientific">Wocania arenilitoris</name>
    <dbReference type="NCBI Taxonomy" id="2044858"/>
    <lineage>
        <taxon>Bacteria</taxon>
        <taxon>Pseudomonadati</taxon>
        <taxon>Bacteroidota</taxon>
        <taxon>Flavobacteriia</taxon>
        <taxon>Flavobacteriales</taxon>
        <taxon>Flavobacteriaceae</taxon>
        <taxon>Wocania</taxon>
    </lineage>
</organism>